<proteinExistence type="predicted"/>
<dbReference type="PANTHER" id="PTHR10174:SF224">
    <property type="entry name" value="RETINOL-BINDING PROTEIN PINTA"/>
    <property type="match status" value="1"/>
</dbReference>
<evidence type="ECO:0000259" key="1">
    <source>
        <dbReference type="PROSITE" id="PS50191"/>
    </source>
</evidence>
<dbReference type="SUPFAM" id="SSF46938">
    <property type="entry name" value="CRAL/TRIO N-terminal domain"/>
    <property type="match status" value="1"/>
</dbReference>
<gene>
    <name evidence="2" type="ORF">MNOR_LOCUS15513</name>
</gene>
<dbReference type="EMBL" id="CAXKWB010009728">
    <property type="protein sequence ID" value="CAL4095895.1"/>
    <property type="molecule type" value="Genomic_DNA"/>
</dbReference>
<sequence>MGVGDGDGTYVCTLSEELQKKAEEELGEVPSRRAKDIQAMRDWLKKQPHINCPTDDWTILRFLRGCKFSLERTKEKMDMFYTCKAACPEWYTNRDPKDPKMREILEMGMFLPLPGYDKEGRRVVFIRTSVHDPAKFSMDECFKATHFINDVMIEEDEQCSITGFVQCMDMAKATMAHNLQMTPALMKKSMTIWQDGYPMRPKGLNYINTPAAFDTVFSIFKSFMKEKMKKRIHIHGSDLESLHKQIPKDILPKEYGGTNGTVEEITKYWLEKVDAKRDWLLEDEKYKVDESKRPGKPKTTSDLFGIEGSFRKLNVD</sequence>
<dbReference type="GO" id="GO:0016020">
    <property type="term" value="C:membrane"/>
    <property type="evidence" value="ECO:0007669"/>
    <property type="project" value="TreeGrafter"/>
</dbReference>
<dbReference type="InterPro" id="IPR001251">
    <property type="entry name" value="CRAL-TRIO_dom"/>
</dbReference>
<reference evidence="2 3" key="1">
    <citation type="submission" date="2024-05" db="EMBL/GenBank/DDBJ databases">
        <authorList>
            <person name="Wallberg A."/>
        </authorList>
    </citation>
    <scope>NUCLEOTIDE SEQUENCE [LARGE SCALE GENOMIC DNA]</scope>
</reference>
<dbReference type="InterPro" id="IPR036865">
    <property type="entry name" value="CRAL-TRIO_dom_sf"/>
</dbReference>
<accession>A0AAV2QT79</accession>
<dbReference type="PANTHER" id="PTHR10174">
    <property type="entry name" value="ALPHA-TOCOPHEROL TRANSFER PROTEIN-RELATED"/>
    <property type="match status" value="1"/>
</dbReference>
<dbReference type="Gene3D" id="1.20.5.1200">
    <property type="entry name" value="Alpha-tocopherol transfer"/>
    <property type="match status" value="1"/>
</dbReference>
<dbReference type="SMART" id="SM00516">
    <property type="entry name" value="SEC14"/>
    <property type="match status" value="1"/>
</dbReference>
<dbReference type="Gene3D" id="1.10.8.20">
    <property type="entry name" value="N-terminal domain of phosphatidylinositol transfer protein sec14p"/>
    <property type="match status" value="1"/>
</dbReference>
<protein>
    <recommendedName>
        <fullName evidence="1">CRAL-TRIO domain-containing protein</fullName>
    </recommendedName>
</protein>
<dbReference type="Gene3D" id="3.40.525.10">
    <property type="entry name" value="CRAL-TRIO lipid binding domain"/>
    <property type="match status" value="1"/>
</dbReference>
<dbReference type="CDD" id="cd00170">
    <property type="entry name" value="SEC14"/>
    <property type="match status" value="1"/>
</dbReference>
<dbReference type="PROSITE" id="PS50191">
    <property type="entry name" value="CRAL_TRIO"/>
    <property type="match status" value="1"/>
</dbReference>
<dbReference type="SMART" id="SM01100">
    <property type="entry name" value="CRAL_TRIO_N"/>
    <property type="match status" value="1"/>
</dbReference>
<dbReference type="Pfam" id="PF00650">
    <property type="entry name" value="CRAL_TRIO"/>
    <property type="match status" value="1"/>
</dbReference>
<dbReference type="SUPFAM" id="SSF52087">
    <property type="entry name" value="CRAL/TRIO domain"/>
    <property type="match status" value="1"/>
</dbReference>
<feature type="domain" description="CRAL-TRIO" evidence="1">
    <location>
        <begin position="98"/>
        <end position="263"/>
    </location>
</feature>
<dbReference type="InterPro" id="IPR036273">
    <property type="entry name" value="CRAL/TRIO_N_dom_sf"/>
</dbReference>
<dbReference type="Proteomes" id="UP001497623">
    <property type="component" value="Unassembled WGS sequence"/>
</dbReference>
<name>A0AAV2QT79_MEGNR</name>
<dbReference type="GO" id="GO:1902936">
    <property type="term" value="F:phosphatidylinositol bisphosphate binding"/>
    <property type="evidence" value="ECO:0007669"/>
    <property type="project" value="TreeGrafter"/>
</dbReference>
<evidence type="ECO:0000313" key="2">
    <source>
        <dbReference type="EMBL" id="CAL4095895.1"/>
    </source>
</evidence>
<evidence type="ECO:0000313" key="3">
    <source>
        <dbReference type="Proteomes" id="UP001497623"/>
    </source>
</evidence>
<organism evidence="2 3">
    <name type="scientific">Meganyctiphanes norvegica</name>
    <name type="common">Northern krill</name>
    <name type="synonym">Thysanopoda norvegica</name>
    <dbReference type="NCBI Taxonomy" id="48144"/>
    <lineage>
        <taxon>Eukaryota</taxon>
        <taxon>Metazoa</taxon>
        <taxon>Ecdysozoa</taxon>
        <taxon>Arthropoda</taxon>
        <taxon>Crustacea</taxon>
        <taxon>Multicrustacea</taxon>
        <taxon>Malacostraca</taxon>
        <taxon>Eumalacostraca</taxon>
        <taxon>Eucarida</taxon>
        <taxon>Euphausiacea</taxon>
        <taxon>Euphausiidae</taxon>
        <taxon>Meganyctiphanes</taxon>
    </lineage>
</organism>
<comment type="caution">
    <text evidence="2">The sequence shown here is derived from an EMBL/GenBank/DDBJ whole genome shotgun (WGS) entry which is preliminary data.</text>
</comment>
<dbReference type="AlphaFoldDB" id="A0AAV2QT79"/>
<dbReference type="PRINTS" id="PR00180">
    <property type="entry name" value="CRETINALDHBP"/>
</dbReference>
<keyword evidence="3" id="KW-1185">Reference proteome</keyword>
<dbReference type="InterPro" id="IPR011074">
    <property type="entry name" value="CRAL/TRIO_N_dom"/>
</dbReference>